<keyword evidence="4 5" id="KW-0720">Serine protease</keyword>
<dbReference type="InterPro" id="IPR036365">
    <property type="entry name" value="PGBD-like_sf"/>
</dbReference>
<comment type="similarity">
    <text evidence="1 5">Belongs to the peptidase S41A family.</text>
</comment>
<evidence type="ECO:0000259" key="7">
    <source>
        <dbReference type="PROSITE" id="PS50106"/>
    </source>
</evidence>
<dbReference type="GO" id="GO:0004175">
    <property type="term" value="F:endopeptidase activity"/>
    <property type="evidence" value="ECO:0007669"/>
    <property type="project" value="TreeGrafter"/>
</dbReference>
<dbReference type="SMART" id="SM00228">
    <property type="entry name" value="PDZ"/>
    <property type="match status" value="1"/>
</dbReference>
<dbReference type="Pfam" id="PF22694">
    <property type="entry name" value="CtpB_N-like"/>
    <property type="match status" value="1"/>
</dbReference>
<dbReference type="Proteomes" id="UP000257014">
    <property type="component" value="Unassembled WGS sequence"/>
</dbReference>
<feature type="domain" description="PDZ" evidence="7">
    <location>
        <begin position="113"/>
        <end position="177"/>
    </location>
</feature>
<dbReference type="CDD" id="cd07560">
    <property type="entry name" value="Peptidase_S41_CPP"/>
    <property type="match status" value="1"/>
</dbReference>
<dbReference type="GO" id="GO:0030288">
    <property type="term" value="C:outer membrane-bounded periplasmic space"/>
    <property type="evidence" value="ECO:0007669"/>
    <property type="project" value="TreeGrafter"/>
</dbReference>
<dbReference type="InterPro" id="IPR002477">
    <property type="entry name" value="Peptidoglycan-bd-like"/>
</dbReference>
<dbReference type="InterPro" id="IPR005151">
    <property type="entry name" value="Tail-specific_protease"/>
</dbReference>
<dbReference type="GO" id="GO:0007165">
    <property type="term" value="P:signal transduction"/>
    <property type="evidence" value="ECO:0007669"/>
    <property type="project" value="TreeGrafter"/>
</dbReference>
<reference evidence="8 9" key="1">
    <citation type="submission" date="2018-03" db="EMBL/GenBank/DDBJ databases">
        <authorList>
            <person name="Keele B.F."/>
        </authorList>
    </citation>
    <scope>NUCLEOTIDE SEQUENCE [LARGE SCALE GENOMIC DNA]</scope>
    <source>
        <strain evidence="8">ZCTH4_d</strain>
    </source>
</reference>
<dbReference type="Gene3D" id="1.10.101.10">
    <property type="entry name" value="PGBD-like superfamily/PGBD"/>
    <property type="match status" value="1"/>
</dbReference>
<evidence type="ECO:0000313" key="9">
    <source>
        <dbReference type="Proteomes" id="UP000257014"/>
    </source>
</evidence>
<dbReference type="InterPro" id="IPR036034">
    <property type="entry name" value="PDZ_sf"/>
</dbReference>
<evidence type="ECO:0000256" key="1">
    <source>
        <dbReference type="ARBA" id="ARBA00009179"/>
    </source>
</evidence>
<dbReference type="InterPro" id="IPR036366">
    <property type="entry name" value="PGBDSf"/>
</dbReference>
<dbReference type="Pfam" id="PF17820">
    <property type="entry name" value="PDZ_6"/>
    <property type="match status" value="1"/>
</dbReference>
<dbReference type="SUPFAM" id="SSF52096">
    <property type="entry name" value="ClpP/crotonase"/>
    <property type="match status" value="1"/>
</dbReference>
<dbReference type="EMBL" id="QEWE01000016">
    <property type="protein sequence ID" value="REJ28650.1"/>
    <property type="molecule type" value="Genomic_DNA"/>
</dbReference>
<dbReference type="SUPFAM" id="SSF47090">
    <property type="entry name" value="PGBD-like"/>
    <property type="match status" value="1"/>
</dbReference>
<dbReference type="FunFam" id="2.30.42.10:FF:000063">
    <property type="entry name" value="Peptidase, S41 family"/>
    <property type="match status" value="1"/>
</dbReference>
<keyword evidence="3 5" id="KW-0378">Hydrolase</keyword>
<dbReference type="SMART" id="SM00245">
    <property type="entry name" value="TSPc"/>
    <property type="match status" value="1"/>
</dbReference>
<dbReference type="InterPro" id="IPR055210">
    <property type="entry name" value="CtpA/B_N"/>
</dbReference>
<dbReference type="Gene3D" id="2.30.42.10">
    <property type="match status" value="1"/>
</dbReference>
<dbReference type="NCBIfam" id="TIGR00225">
    <property type="entry name" value="prc"/>
    <property type="match status" value="1"/>
</dbReference>
<dbReference type="GO" id="GO:0006508">
    <property type="term" value="P:proteolysis"/>
    <property type="evidence" value="ECO:0007669"/>
    <property type="project" value="UniProtKB-KW"/>
</dbReference>
<evidence type="ECO:0000313" key="8">
    <source>
        <dbReference type="EMBL" id="REJ28650.1"/>
    </source>
</evidence>
<evidence type="ECO:0000256" key="4">
    <source>
        <dbReference type="ARBA" id="ARBA00022825"/>
    </source>
</evidence>
<keyword evidence="2 5" id="KW-0645">Protease</keyword>
<gene>
    <name evidence="8" type="ORF">C6P37_08400</name>
</gene>
<accession>A0A3E0K4M7</accession>
<evidence type="ECO:0000256" key="6">
    <source>
        <dbReference type="SAM" id="Phobius"/>
    </source>
</evidence>
<dbReference type="Gene3D" id="3.90.226.10">
    <property type="entry name" value="2-enoyl-CoA Hydratase, Chain A, domain 1"/>
    <property type="match status" value="1"/>
</dbReference>
<sequence>MEDEKKGQMDDQGKTVTIKKFHFIMLLFLTVFLTAGITAFALSFGDEKVVERIQVRDREEFKKLYDVYDQIKSSYIEKVDESALIDGAINGMVEAVGDPYSDYMTKEEAESFHESISSSFEGIGAQIEERDGYIVIVAPIKGSPAEKAGLKANDKILEVDGKNIQGMSANEAVTLIRGKKGTQVELTILRPGVDEPIKVKITRDVIPIETVYSEMLDGKIGKIQITSFSERTTEELKQHLEKLKKEGMKGLILDLRQNPGGLLDQVIEIANIFIPNGKVIYQLEYKDGKVEKQTSAQKEPFEFPFVVLVDNGSASASEILAAAVQESAGMPLVGEKTFGKGTVQSSSDFQDGSTIKLTTAKWLTPNGNWIHEKGIEPDYPVKYPDYANLPYIDPNLKLKEGTESEQVKTAERFLEVLGYHPGKVDGQFDENTKAAVEAFQRDEKLKATGIVTGETTARLYEKIREKLEKDDPQLKKAIEVLKEKMK</sequence>
<dbReference type="InterPro" id="IPR029045">
    <property type="entry name" value="ClpP/crotonase-like_dom_sf"/>
</dbReference>
<dbReference type="AlphaFoldDB" id="A0A3E0K4M7"/>
<evidence type="ECO:0000256" key="5">
    <source>
        <dbReference type="RuleBase" id="RU004404"/>
    </source>
</evidence>
<dbReference type="PANTHER" id="PTHR32060:SF30">
    <property type="entry name" value="CARBOXY-TERMINAL PROCESSING PROTEASE CTPA"/>
    <property type="match status" value="1"/>
</dbReference>
<dbReference type="Gene3D" id="3.30.750.44">
    <property type="match status" value="1"/>
</dbReference>
<evidence type="ECO:0000256" key="3">
    <source>
        <dbReference type="ARBA" id="ARBA00022801"/>
    </source>
</evidence>
<dbReference type="InterPro" id="IPR001478">
    <property type="entry name" value="PDZ"/>
</dbReference>
<dbReference type="PROSITE" id="PS50106">
    <property type="entry name" value="PDZ"/>
    <property type="match status" value="1"/>
</dbReference>
<keyword evidence="6" id="KW-0812">Transmembrane</keyword>
<dbReference type="RefSeq" id="WP_276643518.1">
    <property type="nucleotide sequence ID" value="NZ_LZRR01000046.1"/>
</dbReference>
<dbReference type="SUPFAM" id="SSF50156">
    <property type="entry name" value="PDZ domain-like"/>
    <property type="match status" value="1"/>
</dbReference>
<dbReference type="PANTHER" id="PTHR32060">
    <property type="entry name" value="TAIL-SPECIFIC PROTEASE"/>
    <property type="match status" value="1"/>
</dbReference>
<keyword evidence="6" id="KW-1133">Transmembrane helix</keyword>
<comment type="caution">
    <text evidence="8">The sequence shown here is derived from an EMBL/GenBank/DDBJ whole genome shotgun (WGS) entry which is preliminary data.</text>
</comment>
<proteinExistence type="inferred from homology"/>
<dbReference type="InterPro" id="IPR004447">
    <property type="entry name" value="Peptidase_S41A"/>
</dbReference>
<organism evidence="8 9">
    <name type="scientific">Caldibacillus debilis</name>
    <dbReference type="NCBI Taxonomy" id="301148"/>
    <lineage>
        <taxon>Bacteria</taxon>
        <taxon>Bacillati</taxon>
        <taxon>Bacillota</taxon>
        <taxon>Bacilli</taxon>
        <taxon>Bacillales</taxon>
        <taxon>Bacillaceae</taxon>
        <taxon>Caldibacillus</taxon>
    </lineage>
</organism>
<dbReference type="Pfam" id="PF03572">
    <property type="entry name" value="Peptidase_S41"/>
    <property type="match status" value="1"/>
</dbReference>
<feature type="transmembrane region" description="Helical" evidence="6">
    <location>
        <begin position="21"/>
        <end position="44"/>
    </location>
</feature>
<name>A0A3E0K4M7_9BACI</name>
<dbReference type="Pfam" id="PF01471">
    <property type="entry name" value="PG_binding_1"/>
    <property type="match status" value="1"/>
</dbReference>
<dbReference type="GO" id="GO:0008236">
    <property type="term" value="F:serine-type peptidase activity"/>
    <property type="evidence" value="ECO:0007669"/>
    <property type="project" value="UniProtKB-KW"/>
</dbReference>
<keyword evidence="6" id="KW-0472">Membrane</keyword>
<protein>
    <submittedName>
        <fullName evidence="8">Peptidase S41</fullName>
    </submittedName>
</protein>
<dbReference type="InterPro" id="IPR041489">
    <property type="entry name" value="PDZ_6"/>
</dbReference>
<evidence type="ECO:0000256" key="2">
    <source>
        <dbReference type="ARBA" id="ARBA00022670"/>
    </source>
</evidence>
<dbReference type="CDD" id="cd06782">
    <property type="entry name" value="cpPDZ_CPP-like"/>
    <property type="match status" value="1"/>
</dbReference>